<dbReference type="EMBL" id="BAAAQX010000059">
    <property type="protein sequence ID" value="GAA2216034.1"/>
    <property type="molecule type" value="Genomic_DNA"/>
</dbReference>
<dbReference type="Pfam" id="PF12697">
    <property type="entry name" value="Abhydrolase_6"/>
    <property type="match status" value="1"/>
</dbReference>
<dbReference type="InterPro" id="IPR029058">
    <property type="entry name" value="AB_hydrolase_fold"/>
</dbReference>
<organism evidence="2 3">
    <name type="scientific">Nonomuraea monospora</name>
    <dbReference type="NCBI Taxonomy" id="568818"/>
    <lineage>
        <taxon>Bacteria</taxon>
        <taxon>Bacillati</taxon>
        <taxon>Actinomycetota</taxon>
        <taxon>Actinomycetes</taxon>
        <taxon>Streptosporangiales</taxon>
        <taxon>Streptosporangiaceae</taxon>
        <taxon>Nonomuraea</taxon>
    </lineage>
</organism>
<dbReference type="InterPro" id="IPR000073">
    <property type="entry name" value="AB_hydrolase_1"/>
</dbReference>
<keyword evidence="2" id="KW-0378">Hydrolase</keyword>
<evidence type="ECO:0000259" key="1">
    <source>
        <dbReference type="Pfam" id="PF12697"/>
    </source>
</evidence>
<reference evidence="2 3" key="1">
    <citation type="journal article" date="2019" name="Int. J. Syst. Evol. Microbiol.">
        <title>The Global Catalogue of Microorganisms (GCM) 10K type strain sequencing project: providing services to taxonomists for standard genome sequencing and annotation.</title>
        <authorList>
            <consortium name="The Broad Institute Genomics Platform"/>
            <consortium name="The Broad Institute Genome Sequencing Center for Infectious Disease"/>
            <person name="Wu L."/>
            <person name="Ma J."/>
        </authorList>
    </citation>
    <scope>NUCLEOTIDE SEQUENCE [LARGE SCALE GENOMIC DNA]</scope>
    <source>
        <strain evidence="2 3">JCM 16114</strain>
    </source>
</reference>
<dbReference type="PANTHER" id="PTHR43194">
    <property type="entry name" value="HYDROLASE ALPHA/BETA FOLD FAMILY"/>
    <property type="match status" value="1"/>
</dbReference>
<gene>
    <name evidence="2" type="ORF">GCM10009850_115030</name>
</gene>
<dbReference type="Proteomes" id="UP001499843">
    <property type="component" value="Unassembled WGS sequence"/>
</dbReference>
<sequence>MKKPVVFIHGLWVHSLSWQPWQDLFEKQGYQTLAPGWPGDEDSVADTRARAARMAGVGVDAVTESYAKIIEGLAEPPILVGHSFGGLIAQKLLGRGLAAAAVAISPAPIKGVRALPLSLLRSSFPVLSRPGNKSRAVALTEKQFAYSFGNALPAAESDQLYKALAIPAPGRPLFEASSANFTRNSPTAVDTRRADLGPLLFIAAGKDHTVPAVVVRAAYDLYAPASARVAIHTFDDRGHSAPFDHGWREVADDALAWLTRQNL</sequence>
<proteinExistence type="predicted"/>
<protein>
    <submittedName>
        <fullName evidence="2">Alpha/beta fold hydrolase</fullName>
    </submittedName>
</protein>
<dbReference type="SUPFAM" id="SSF53474">
    <property type="entry name" value="alpha/beta-Hydrolases"/>
    <property type="match status" value="1"/>
</dbReference>
<dbReference type="GO" id="GO:0016787">
    <property type="term" value="F:hydrolase activity"/>
    <property type="evidence" value="ECO:0007669"/>
    <property type="project" value="UniProtKB-KW"/>
</dbReference>
<evidence type="ECO:0000313" key="3">
    <source>
        <dbReference type="Proteomes" id="UP001499843"/>
    </source>
</evidence>
<dbReference type="PANTHER" id="PTHR43194:SF2">
    <property type="entry name" value="PEROXISOMAL MEMBRANE PROTEIN LPX1"/>
    <property type="match status" value="1"/>
</dbReference>
<dbReference type="InterPro" id="IPR050228">
    <property type="entry name" value="Carboxylesterase_BioH"/>
</dbReference>
<comment type="caution">
    <text evidence="2">The sequence shown here is derived from an EMBL/GenBank/DDBJ whole genome shotgun (WGS) entry which is preliminary data.</text>
</comment>
<name>A0ABN3D2K2_9ACTN</name>
<dbReference type="Gene3D" id="3.40.50.1820">
    <property type="entry name" value="alpha/beta hydrolase"/>
    <property type="match status" value="1"/>
</dbReference>
<accession>A0ABN3D2K2</accession>
<keyword evidence="3" id="KW-1185">Reference proteome</keyword>
<evidence type="ECO:0000313" key="2">
    <source>
        <dbReference type="EMBL" id="GAA2216034.1"/>
    </source>
</evidence>
<dbReference type="RefSeq" id="WP_344495253.1">
    <property type="nucleotide sequence ID" value="NZ_BAAAQX010000059.1"/>
</dbReference>
<feature type="domain" description="AB hydrolase-1" evidence="1">
    <location>
        <begin position="5"/>
        <end position="252"/>
    </location>
</feature>